<feature type="compositionally biased region" description="Basic and acidic residues" evidence="1">
    <location>
        <begin position="269"/>
        <end position="288"/>
    </location>
</feature>
<sequence length="449" mass="49127">MASRNSLSDDWEDVADDDLSVISFSTADPDADAASVKSNSDQDAIHTEPRTTQNEGLILPNPTTESQPHISDPPKETVDDGCKDDPAPASSDAEQYNSVDKQLDELNQLFQGTSIDSEVDPLSLHRMLESLRDILQHTVQELEETVTGLPGTARSKSLAACNLLSSQVAVLLPIALGYAKAWSGMPQDLDLDPNLHTWLTAVRTKVLSLQAEVRAISRSSLGSSLNLVAIWNALLEYQRKMEDFLPIIQVDFNEFQTKNMNIPMATTRSADRVTESGTRRETIDRSEPIDIPQPSGSSSSPTYSAEFAGGPSNQLWLLRHELYRLKDLLQQTMESLSYKRGLSDSGAALAADILSTYERLHTTLGTALSNHGSDWIDSGLAGGLTYPEFLGLDAECIRDFAGELRDMMQDIPGETKEPWTSGWAAQLESLEIFAMVLGATLTPDSQRGK</sequence>
<dbReference type="EMBL" id="MU858059">
    <property type="protein sequence ID" value="KAK4217533.1"/>
    <property type="molecule type" value="Genomic_DNA"/>
</dbReference>
<evidence type="ECO:0000256" key="1">
    <source>
        <dbReference type="SAM" id="MobiDB-lite"/>
    </source>
</evidence>
<gene>
    <name evidence="2" type="ORF">QBC37DRAFT_47133</name>
</gene>
<keyword evidence="3" id="KW-1185">Reference proteome</keyword>
<proteinExistence type="predicted"/>
<reference evidence="2" key="1">
    <citation type="journal article" date="2023" name="Mol. Phylogenet. Evol.">
        <title>Genome-scale phylogeny and comparative genomics of the fungal order Sordariales.</title>
        <authorList>
            <person name="Hensen N."/>
            <person name="Bonometti L."/>
            <person name="Westerberg I."/>
            <person name="Brannstrom I.O."/>
            <person name="Guillou S."/>
            <person name="Cros-Aarteil S."/>
            <person name="Calhoun S."/>
            <person name="Haridas S."/>
            <person name="Kuo A."/>
            <person name="Mondo S."/>
            <person name="Pangilinan J."/>
            <person name="Riley R."/>
            <person name="LaButti K."/>
            <person name="Andreopoulos B."/>
            <person name="Lipzen A."/>
            <person name="Chen C."/>
            <person name="Yan M."/>
            <person name="Daum C."/>
            <person name="Ng V."/>
            <person name="Clum A."/>
            <person name="Steindorff A."/>
            <person name="Ohm R.A."/>
            <person name="Martin F."/>
            <person name="Silar P."/>
            <person name="Natvig D.O."/>
            <person name="Lalanne C."/>
            <person name="Gautier V."/>
            <person name="Ament-Velasquez S.L."/>
            <person name="Kruys A."/>
            <person name="Hutchinson M.I."/>
            <person name="Powell A.J."/>
            <person name="Barry K."/>
            <person name="Miller A.N."/>
            <person name="Grigoriev I.V."/>
            <person name="Debuchy R."/>
            <person name="Gladieux P."/>
            <person name="Hiltunen Thoren M."/>
            <person name="Johannesson H."/>
        </authorList>
    </citation>
    <scope>NUCLEOTIDE SEQUENCE</scope>
    <source>
        <strain evidence="2">PSN293</strain>
    </source>
</reference>
<feature type="region of interest" description="Disordered" evidence="1">
    <location>
        <begin position="269"/>
        <end position="306"/>
    </location>
</feature>
<protein>
    <submittedName>
        <fullName evidence="2">Uncharacterized protein</fullName>
    </submittedName>
</protein>
<organism evidence="2 3">
    <name type="scientific">Rhypophila decipiens</name>
    <dbReference type="NCBI Taxonomy" id="261697"/>
    <lineage>
        <taxon>Eukaryota</taxon>
        <taxon>Fungi</taxon>
        <taxon>Dikarya</taxon>
        <taxon>Ascomycota</taxon>
        <taxon>Pezizomycotina</taxon>
        <taxon>Sordariomycetes</taxon>
        <taxon>Sordariomycetidae</taxon>
        <taxon>Sordariales</taxon>
        <taxon>Naviculisporaceae</taxon>
        <taxon>Rhypophila</taxon>
    </lineage>
</organism>
<feature type="compositionally biased region" description="Low complexity" evidence="1">
    <location>
        <begin position="292"/>
        <end position="304"/>
    </location>
</feature>
<comment type="caution">
    <text evidence="2">The sequence shown here is derived from an EMBL/GenBank/DDBJ whole genome shotgun (WGS) entry which is preliminary data.</text>
</comment>
<evidence type="ECO:0000313" key="3">
    <source>
        <dbReference type="Proteomes" id="UP001301769"/>
    </source>
</evidence>
<feature type="compositionally biased region" description="Polar residues" evidence="1">
    <location>
        <begin position="50"/>
        <end position="69"/>
    </location>
</feature>
<name>A0AAN6YDZ1_9PEZI</name>
<evidence type="ECO:0000313" key="2">
    <source>
        <dbReference type="EMBL" id="KAK4217533.1"/>
    </source>
</evidence>
<feature type="region of interest" description="Disordered" evidence="1">
    <location>
        <begin position="26"/>
        <end position="95"/>
    </location>
</feature>
<dbReference type="AlphaFoldDB" id="A0AAN6YDZ1"/>
<dbReference type="Proteomes" id="UP001301769">
    <property type="component" value="Unassembled WGS sequence"/>
</dbReference>
<reference evidence="2" key="2">
    <citation type="submission" date="2023-05" db="EMBL/GenBank/DDBJ databases">
        <authorList>
            <consortium name="Lawrence Berkeley National Laboratory"/>
            <person name="Steindorff A."/>
            <person name="Hensen N."/>
            <person name="Bonometti L."/>
            <person name="Westerberg I."/>
            <person name="Brannstrom I.O."/>
            <person name="Guillou S."/>
            <person name="Cros-Aarteil S."/>
            <person name="Calhoun S."/>
            <person name="Haridas S."/>
            <person name="Kuo A."/>
            <person name="Mondo S."/>
            <person name="Pangilinan J."/>
            <person name="Riley R."/>
            <person name="Labutti K."/>
            <person name="Andreopoulos B."/>
            <person name="Lipzen A."/>
            <person name="Chen C."/>
            <person name="Yanf M."/>
            <person name="Daum C."/>
            <person name="Ng V."/>
            <person name="Clum A."/>
            <person name="Ohm R."/>
            <person name="Martin F."/>
            <person name="Silar P."/>
            <person name="Natvig D."/>
            <person name="Lalanne C."/>
            <person name="Gautier V."/>
            <person name="Ament-Velasquez S.L."/>
            <person name="Kruys A."/>
            <person name="Hutchinson M.I."/>
            <person name="Powell A.J."/>
            <person name="Barry K."/>
            <person name="Miller A.N."/>
            <person name="Grigoriev I.V."/>
            <person name="Debuchy R."/>
            <person name="Gladieux P."/>
            <person name="Thoren M.H."/>
            <person name="Johannesson H."/>
        </authorList>
    </citation>
    <scope>NUCLEOTIDE SEQUENCE</scope>
    <source>
        <strain evidence="2">PSN293</strain>
    </source>
</reference>
<feature type="compositionally biased region" description="Basic and acidic residues" evidence="1">
    <location>
        <begin position="72"/>
        <end position="86"/>
    </location>
</feature>
<accession>A0AAN6YDZ1</accession>